<dbReference type="AlphaFoldDB" id="A0A6J7JCZ7"/>
<proteinExistence type="predicted"/>
<protein>
    <submittedName>
        <fullName evidence="2">Unannotated protein</fullName>
    </submittedName>
</protein>
<sequence>MTLGLIGTTAADDDGCALFTALGDVALDALTLTLGDERSAEVLGVGGIAGGLGANGGGERITDLVVAAGRGEHAGESHTGLTVVHETATDDVGDGLIEVRVLADDGGRLATELQGAALELLATDGADLATGSGGAGEAHLVDVGMTHEILAHLTVGGNDVDDTGGDAGLDEHLGEEVRVERGLRGRLDDDRGTRSERGAHLEGGDEQRHVPGNDAGADADRLATHDDLTTEGAVTTLLKREVQGVLGEGVQHHRG</sequence>
<feature type="compositionally biased region" description="Basic and acidic residues" evidence="1">
    <location>
        <begin position="180"/>
        <end position="211"/>
    </location>
</feature>
<dbReference type="EMBL" id="CAFBNC010000063">
    <property type="protein sequence ID" value="CAB4940839.1"/>
    <property type="molecule type" value="Genomic_DNA"/>
</dbReference>
<feature type="region of interest" description="Disordered" evidence="1">
    <location>
        <begin position="180"/>
        <end position="220"/>
    </location>
</feature>
<gene>
    <name evidence="2" type="ORF">UFOPK3733_01282</name>
</gene>
<reference evidence="2" key="1">
    <citation type="submission" date="2020-05" db="EMBL/GenBank/DDBJ databases">
        <authorList>
            <person name="Chiriac C."/>
            <person name="Salcher M."/>
            <person name="Ghai R."/>
            <person name="Kavagutti S V."/>
        </authorList>
    </citation>
    <scope>NUCLEOTIDE SEQUENCE</scope>
</reference>
<evidence type="ECO:0000256" key="1">
    <source>
        <dbReference type="SAM" id="MobiDB-lite"/>
    </source>
</evidence>
<organism evidence="2">
    <name type="scientific">freshwater metagenome</name>
    <dbReference type="NCBI Taxonomy" id="449393"/>
    <lineage>
        <taxon>unclassified sequences</taxon>
        <taxon>metagenomes</taxon>
        <taxon>ecological metagenomes</taxon>
    </lineage>
</organism>
<accession>A0A6J7JCZ7</accession>
<name>A0A6J7JCZ7_9ZZZZ</name>
<evidence type="ECO:0000313" key="2">
    <source>
        <dbReference type="EMBL" id="CAB4940839.1"/>
    </source>
</evidence>